<dbReference type="OrthoDB" id="31183at2759"/>
<evidence type="ECO:0000313" key="1">
    <source>
        <dbReference type="EMBL" id="KMZ73927.1"/>
    </source>
</evidence>
<reference evidence="2" key="1">
    <citation type="journal article" date="2016" name="Nature">
        <title>The genome of the seagrass Zostera marina reveals angiosperm adaptation to the sea.</title>
        <authorList>
            <person name="Olsen J.L."/>
            <person name="Rouze P."/>
            <person name="Verhelst B."/>
            <person name="Lin Y.-C."/>
            <person name="Bayer T."/>
            <person name="Collen J."/>
            <person name="Dattolo E."/>
            <person name="De Paoli E."/>
            <person name="Dittami S."/>
            <person name="Maumus F."/>
            <person name="Michel G."/>
            <person name="Kersting A."/>
            <person name="Lauritano C."/>
            <person name="Lohaus R."/>
            <person name="Toepel M."/>
            <person name="Tonon T."/>
            <person name="Vanneste K."/>
            <person name="Amirebrahimi M."/>
            <person name="Brakel J."/>
            <person name="Bostroem C."/>
            <person name="Chovatia M."/>
            <person name="Grimwood J."/>
            <person name="Jenkins J.W."/>
            <person name="Jueterbock A."/>
            <person name="Mraz A."/>
            <person name="Stam W.T."/>
            <person name="Tice H."/>
            <person name="Bornberg-Bauer E."/>
            <person name="Green P.J."/>
            <person name="Pearson G.A."/>
            <person name="Procaccini G."/>
            <person name="Duarte C.M."/>
            <person name="Schmutz J."/>
            <person name="Reusch T.B.H."/>
            <person name="Van de Peer Y."/>
        </authorList>
    </citation>
    <scope>NUCLEOTIDE SEQUENCE [LARGE SCALE GENOMIC DNA]</scope>
    <source>
        <strain evidence="2">cv. Finnish</strain>
    </source>
</reference>
<dbReference type="AlphaFoldDB" id="A0A0K9Q0A0"/>
<protein>
    <submittedName>
        <fullName evidence="1">Uncharacterized protein</fullName>
    </submittedName>
</protein>
<dbReference type="Proteomes" id="UP000036987">
    <property type="component" value="Unassembled WGS sequence"/>
</dbReference>
<sequence length="277" mass="31645">MFILFTGMLAILAIRSLVSVTSRDFSWMVSLMSSRFSTFRDRIMATVSKHNYLVGLFSLTLVCASAFEDHTKSRLKDKPTRHSQLKVFGIVKHARDKFRQEISLSSKDKDISLAKFHSDRKHSQSLNKFLEKSQKIFVQTRDLSGILARLSQDYNIEKLLYIYLHTLIDYSSSDDAYCSTLVSSLETIPAKDSVTSIVAKVLISCLRLSQKTEVNHLHEAGGWAKRIFVVISELYSFELRAAIENFFQDSKKEKEIQSLCIMLDDKLDVPSITHDSK</sequence>
<gene>
    <name evidence="1" type="ORF">ZOSMA_139G00050</name>
</gene>
<name>A0A0K9Q0A0_ZOSMR</name>
<organism evidence="1 2">
    <name type="scientific">Zostera marina</name>
    <name type="common">Eelgrass</name>
    <dbReference type="NCBI Taxonomy" id="29655"/>
    <lineage>
        <taxon>Eukaryota</taxon>
        <taxon>Viridiplantae</taxon>
        <taxon>Streptophyta</taxon>
        <taxon>Embryophyta</taxon>
        <taxon>Tracheophyta</taxon>
        <taxon>Spermatophyta</taxon>
        <taxon>Magnoliopsida</taxon>
        <taxon>Liliopsida</taxon>
        <taxon>Zosteraceae</taxon>
        <taxon>Zostera</taxon>
    </lineage>
</organism>
<evidence type="ECO:0000313" key="2">
    <source>
        <dbReference type="Proteomes" id="UP000036987"/>
    </source>
</evidence>
<accession>A0A0K9Q0A0</accession>
<comment type="caution">
    <text evidence="1">The sequence shown here is derived from an EMBL/GenBank/DDBJ whole genome shotgun (WGS) entry which is preliminary data.</text>
</comment>
<proteinExistence type="predicted"/>
<dbReference type="PANTHER" id="PTHR13457:SF1">
    <property type="entry name" value="HEAT REPEAT-CONTAINING PROTEIN 1"/>
    <property type="match status" value="1"/>
</dbReference>
<dbReference type="PANTHER" id="PTHR13457">
    <property type="entry name" value="BAP28"/>
    <property type="match status" value="1"/>
</dbReference>
<dbReference type="InterPro" id="IPR040191">
    <property type="entry name" value="UTP10"/>
</dbReference>
<keyword evidence="2" id="KW-1185">Reference proteome</keyword>
<dbReference type="EMBL" id="LFYR01000513">
    <property type="protein sequence ID" value="KMZ73927.1"/>
    <property type="molecule type" value="Genomic_DNA"/>
</dbReference>
<dbReference type="STRING" id="29655.A0A0K9Q0A0"/>